<gene>
    <name evidence="3" type="ORF">B9G39_27805</name>
    <name evidence="2" type="ORF">B9G39_28345</name>
</gene>
<feature type="transmembrane region" description="Helical" evidence="1">
    <location>
        <begin position="16"/>
        <end position="37"/>
    </location>
</feature>
<name>A0A4P9VGL4_9GAMM</name>
<evidence type="ECO:0000313" key="4">
    <source>
        <dbReference type="Proteomes" id="UP000257039"/>
    </source>
</evidence>
<dbReference type="RefSeq" id="WP_094789756.1">
    <property type="nucleotide sequence ID" value="NZ_NDXW01000007.1"/>
</dbReference>
<dbReference type="EMBL" id="NDXW01000008">
    <property type="protein sequence ID" value="RDH41529.1"/>
    <property type="molecule type" value="Genomic_DNA"/>
</dbReference>
<keyword evidence="1" id="KW-1133">Transmembrane helix</keyword>
<evidence type="ECO:0000313" key="3">
    <source>
        <dbReference type="EMBL" id="RDH41556.1"/>
    </source>
</evidence>
<reference evidence="3 4" key="1">
    <citation type="submission" date="2017-04" db="EMBL/GenBank/DDBJ databases">
        <title>Draft genome sequence of Zooshikella ganghwensis VG4 isolated from Red Sea sediments.</title>
        <authorList>
            <person name="Rehman Z."/>
            <person name="Alam I."/>
            <person name="Kamau A."/>
            <person name="Bajic V."/>
            <person name="Leiknes T."/>
        </authorList>
    </citation>
    <scope>NUCLEOTIDE SEQUENCE [LARGE SCALE GENOMIC DNA]</scope>
    <source>
        <strain evidence="3 4">VG4</strain>
    </source>
</reference>
<dbReference type="AlphaFoldDB" id="A0A4P9VGL4"/>
<protein>
    <submittedName>
        <fullName evidence="3">Uncharacterized protein</fullName>
    </submittedName>
</protein>
<dbReference type="EMBL" id="NDXW01000007">
    <property type="protein sequence ID" value="RDH41556.1"/>
    <property type="molecule type" value="Genomic_DNA"/>
</dbReference>
<evidence type="ECO:0000256" key="1">
    <source>
        <dbReference type="SAM" id="Phobius"/>
    </source>
</evidence>
<dbReference type="Proteomes" id="UP000257039">
    <property type="component" value="Unassembled WGS sequence"/>
</dbReference>
<sequence>MTINHQDGWIFKKEVGITHIIATFSLIISGFIFGFSMDKRIDINATKTDHLEQSFKEFRNEMRGELKAINVKLDRLLERRSGQR</sequence>
<accession>A0A4P9VGL4</accession>
<keyword evidence="1" id="KW-0812">Transmembrane</keyword>
<keyword evidence="1" id="KW-0472">Membrane</keyword>
<proteinExistence type="predicted"/>
<keyword evidence="4" id="KW-1185">Reference proteome</keyword>
<evidence type="ECO:0000313" key="2">
    <source>
        <dbReference type="EMBL" id="RDH41529.1"/>
    </source>
</evidence>
<organism evidence="3 4">
    <name type="scientific">Zooshikella ganghwensis</name>
    <dbReference type="NCBI Taxonomy" id="202772"/>
    <lineage>
        <taxon>Bacteria</taxon>
        <taxon>Pseudomonadati</taxon>
        <taxon>Pseudomonadota</taxon>
        <taxon>Gammaproteobacteria</taxon>
        <taxon>Oceanospirillales</taxon>
        <taxon>Zooshikellaceae</taxon>
        <taxon>Zooshikella</taxon>
    </lineage>
</organism>
<comment type="caution">
    <text evidence="3">The sequence shown here is derived from an EMBL/GenBank/DDBJ whole genome shotgun (WGS) entry which is preliminary data.</text>
</comment>